<sequence>MNLFFNTNLTKSYHSGSQKARVLTEDWVKRNSFCPCCGNISLKDFENNRPVADFYCENCNEEFELKSKNGLFSNIITDGAYSTMIERINSNQNPNFFFLTYSKDFCVNNFLLIPNHFFTPNIIQKRKPLSENARRAGWIGCNVDISDVPESGKIFIIKNQKEVDKQIVISNYKRTISIKTTNIESRSWLLDVLNCIEKINTKNFSLNQVYQFERELQIKHPENNFVKDKIRQQLQNLRDKGFIEFTTRGNYKKI</sequence>
<dbReference type="EC" id="3.1.21.4" evidence="2"/>
<gene>
    <name evidence="2" type="primary">dpnC</name>
    <name evidence="2" type="ORF">BWY04_01533</name>
</gene>
<evidence type="ECO:0000313" key="2">
    <source>
        <dbReference type="EMBL" id="OQB39718.1"/>
    </source>
</evidence>
<keyword evidence="2" id="KW-0378">Hydrolase</keyword>
<dbReference type="EMBL" id="MWDB01000079">
    <property type="protein sequence ID" value="OQB39718.1"/>
    <property type="molecule type" value="Genomic_DNA"/>
</dbReference>
<dbReference type="GO" id="GO:0009036">
    <property type="term" value="F:type II site-specific deoxyribonuclease activity"/>
    <property type="evidence" value="ECO:0007669"/>
    <property type="project" value="UniProtKB-EC"/>
</dbReference>
<dbReference type="Pfam" id="PF17726">
    <property type="entry name" value="DpnI_C"/>
    <property type="match status" value="1"/>
</dbReference>
<dbReference type="InterPro" id="IPR043025">
    <property type="entry name" value="DRP_PD-(D/E)XK_dom"/>
</dbReference>
<dbReference type="InterPro" id="IPR010324">
    <property type="entry name" value="DRP"/>
</dbReference>
<accession>A0A1V5ZHW7</accession>
<dbReference type="Gene3D" id="1.10.10.10">
    <property type="entry name" value="Winged helix-like DNA-binding domain superfamily/Winged helix DNA-binding domain"/>
    <property type="match status" value="1"/>
</dbReference>
<dbReference type="InterPro" id="IPR041368">
    <property type="entry name" value="DRP_C"/>
</dbReference>
<comment type="caution">
    <text evidence="2">The sequence shown here is derived from an EMBL/GenBank/DDBJ whole genome shotgun (WGS) entry which is preliminary data.</text>
</comment>
<dbReference type="Pfam" id="PF06044">
    <property type="entry name" value="DpnI"/>
    <property type="match status" value="1"/>
</dbReference>
<evidence type="ECO:0000259" key="1">
    <source>
        <dbReference type="Pfam" id="PF17726"/>
    </source>
</evidence>
<reference evidence="2" key="1">
    <citation type="submission" date="2017-02" db="EMBL/GenBank/DDBJ databases">
        <title>Delving into the versatile metabolic prowess of the omnipresent phylum Bacteroidetes.</title>
        <authorList>
            <person name="Nobu M.K."/>
            <person name="Mei R."/>
            <person name="Narihiro T."/>
            <person name="Kuroda K."/>
            <person name="Liu W.-T."/>
        </authorList>
    </citation>
    <scope>NUCLEOTIDE SEQUENCE</scope>
    <source>
        <strain evidence="2">ADurb.Bin160</strain>
    </source>
</reference>
<protein>
    <submittedName>
        <fullName evidence="2">Type-2 restriction enzyme DpnI</fullName>
        <ecNumber evidence="2">3.1.21.4</ecNumber>
    </submittedName>
</protein>
<dbReference type="InterPro" id="IPR036388">
    <property type="entry name" value="WH-like_DNA-bd_sf"/>
</dbReference>
<dbReference type="Gene3D" id="3.40.210.30">
    <property type="entry name" value="Dam replacing family, catalytic PD-(D/E)XK domain"/>
    <property type="match status" value="1"/>
</dbReference>
<dbReference type="CDD" id="cd22319">
    <property type="entry name" value="DpnI-like"/>
    <property type="match status" value="1"/>
</dbReference>
<dbReference type="Proteomes" id="UP000485621">
    <property type="component" value="Unassembled WGS sequence"/>
</dbReference>
<organism evidence="2">
    <name type="scientific">candidate division CPR1 bacterium ADurb.Bin160</name>
    <dbReference type="NCBI Taxonomy" id="1852826"/>
    <lineage>
        <taxon>Bacteria</taxon>
        <taxon>candidate division CPR1</taxon>
    </lineage>
</organism>
<feature type="domain" description="Dam-replacing protein HTH" evidence="1">
    <location>
        <begin position="184"/>
        <end position="253"/>
    </location>
</feature>
<name>A0A1V5ZHW7_9BACT</name>
<dbReference type="AlphaFoldDB" id="A0A1V5ZHW7"/>
<proteinExistence type="predicted"/>